<dbReference type="Proteomes" id="UP000019027">
    <property type="component" value="Chromosome"/>
</dbReference>
<evidence type="ECO:0000256" key="1">
    <source>
        <dbReference type="SAM" id="Phobius"/>
    </source>
</evidence>
<gene>
    <name evidence="2" type="ORF">TES1_1298</name>
</gene>
<dbReference type="AlphaFoldDB" id="W0I8D1"/>
<keyword evidence="3" id="KW-1185">Reference proteome</keyword>
<protein>
    <submittedName>
        <fullName evidence="2">Uncharacterized protein</fullName>
    </submittedName>
</protein>
<feature type="transmembrane region" description="Helical" evidence="1">
    <location>
        <begin position="72"/>
        <end position="98"/>
    </location>
</feature>
<feature type="transmembrane region" description="Helical" evidence="1">
    <location>
        <begin position="23"/>
        <end position="49"/>
    </location>
</feature>
<dbReference type="STRING" id="582419.TES1_1298"/>
<sequence length="109" mass="11940">MADVETAKLLIRIGSILAIIEPVIIAVILLITIIGIILAIPLMFLGYWIHKRSDEVIALIEEGRYKEAKDKLIVPMVVALILTSRLGGILMLLGLVILPSSNKQQVTTL</sequence>
<evidence type="ECO:0000313" key="2">
    <source>
        <dbReference type="EMBL" id="AHF80678.1"/>
    </source>
</evidence>
<dbReference type="HOGENOM" id="CLU_2165356_0_0_2"/>
<organism evidence="2 3">
    <name type="scientific">Thermococcus paralvinellae</name>
    <dbReference type="NCBI Taxonomy" id="582419"/>
    <lineage>
        <taxon>Archaea</taxon>
        <taxon>Methanobacteriati</taxon>
        <taxon>Methanobacteriota</taxon>
        <taxon>Thermococci</taxon>
        <taxon>Thermococcales</taxon>
        <taxon>Thermococcaceae</taxon>
        <taxon>Thermococcus</taxon>
    </lineage>
</organism>
<dbReference type="KEGG" id="ths:TES1_1298"/>
<dbReference type="OrthoDB" id="102662at2157"/>
<reference evidence="2 3" key="1">
    <citation type="journal article" date="2014" name="Int. J. Syst. Evol. Microbiol.">
        <title>Thermococcus paralvinellae sp. nov. and Thermococcus cleftensis sp. nov. of hyperthermophilic heterotrophs from deep-sea hydrothermal vents.</title>
        <authorList>
            <person name="Hensley S.A."/>
            <person name="Jung J.H."/>
            <person name="Park C.S."/>
            <person name="Holden J.F."/>
        </authorList>
    </citation>
    <scope>NUCLEOTIDE SEQUENCE [LARGE SCALE GENOMIC DNA]</scope>
    <source>
        <strain evidence="2 3">ES1</strain>
    </source>
</reference>
<dbReference type="EMBL" id="CP006965">
    <property type="protein sequence ID" value="AHF80678.1"/>
    <property type="molecule type" value="Genomic_DNA"/>
</dbReference>
<keyword evidence="1" id="KW-1133">Transmembrane helix</keyword>
<keyword evidence="1" id="KW-0812">Transmembrane</keyword>
<proteinExistence type="predicted"/>
<accession>W0I8D1</accession>
<evidence type="ECO:0000313" key="3">
    <source>
        <dbReference type="Proteomes" id="UP000019027"/>
    </source>
</evidence>
<keyword evidence="1" id="KW-0472">Membrane</keyword>
<name>W0I8D1_9EURY</name>